<comment type="caution">
    <text evidence="7">The sequence shown here is derived from an EMBL/GenBank/DDBJ whole genome shotgun (WGS) entry which is preliminary data.</text>
</comment>
<feature type="transmembrane region" description="Helical" evidence="6">
    <location>
        <begin position="155"/>
        <end position="177"/>
    </location>
</feature>
<comment type="subcellular location">
    <subcellularLocation>
        <location evidence="1">Membrane</location>
        <topology evidence="1">Multi-pass membrane protein</topology>
    </subcellularLocation>
</comment>
<dbReference type="Pfam" id="PF03073">
    <property type="entry name" value="TspO_MBR"/>
    <property type="match status" value="1"/>
</dbReference>
<keyword evidence="3 6" id="KW-0812">Transmembrane</keyword>
<gene>
    <name evidence="7" type="ORF">NYP18_14495</name>
</gene>
<name>A0ABT2G0C2_9CORY</name>
<evidence type="ECO:0000256" key="3">
    <source>
        <dbReference type="ARBA" id="ARBA00022692"/>
    </source>
</evidence>
<reference evidence="7 8" key="1">
    <citation type="submission" date="2022-08" db="EMBL/GenBank/DDBJ databases">
        <title>YIM 101645 draft genome.</title>
        <authorList>
            <person name="Chen X."/>
        </authorList>
    </citation>
    <scope>NUCLEOTIDE SEQUENCE [LARGE SCALE GENOMIC DNA]</scope>
    <source>
        <strain evidence="7 8">YIM 101645</strain>
    </source>
</reference>
<protein>
    <submittedName>
        <fullName evidence="7">Tryptophan-rich sensory protein</fullName>
    </submittedName>
</protein>
<dbReference type="PANTHER" id="PTHR10057:SF0">
    <property type="entry name" value="TRANSLOCATOR PROTEIN"/>
    <property type="match status" value="1"/>
</dbReference>
<dbReference type="Gene3D" id="1.20.1260.100">
    <property type="entry name" value="TspO/MBR protein"/>
    <property type="match status" value="1"/>
</dbReference>
<evidence type="ECO:0000256" key="5">
    <source>
        <dbReference type="ARBA" id="ARBA00023136"/>
    </source>
</evidence>
<dbReference type="PANTHER" id="PTHR10057">
    <property type="entry name" value="PERIPHERAL-TYPE BENZODIAZEPINE RECEPTOR"/>
    <property type="match status" value="1"/>
</dbReference>
<dbReference type="CDD" id="cd15904">
    <property type="entry name" value="TSPO_MBR"/>
    <property type="match status" value="1"/>
</dbReference>
<keyword evidence="4 6" id="KW-1133">Transmembrane helix</keyword>
<dbReference type="InterPro" id="IPR004307">
    <property type="entry name" value="TspO_MBR"/>
</dbReference>
<organism evidence="7 8">
    <name type="scientific">Corynebacterium lemuris</name>
    <dbReference type="NCBI Taxonomy" id="1859292"/>
    <lineage>
        <taxon>Bacteria</taxon>
        <taxon>Bacillati</taxon>
        <taxon>Actinomycetota</taxon>
        <taxon>Actinomycetes</taxon>
        <taxon>Mycobacteriales</taxon>
        <taxon>Corynebacteriaceae</taxon>
        <taxon>Corynebacterium</taxon>
    </lineage>
</organism>
<evidence type="ECO:0000256" key="1">
    <source>
        <dbReference type="ARBA" id="ARBA00004141"/>
    </source>
</evidence>
<dbReference type="Proteomes" id="UP001205965">
    <property type="component" value="Unassembled WGS sequence"/>
</dbReference>
<keyword evidence="5 6" id="KW-0472">Membrane</keyword>
<evidence type="ECO:0000256" key="6">
    <source>
        <dbReference type="SAM" id="Phobius"/>
    </source>
</evidence>
<evidence type="ECO:0000313" key="7">
    <source>
        <dbReference type="EMBL" id="MCS5480851.1"/>
    </source>
</evidence>
<feature type="transmembrane region" description="Helical" evidence="6">
    <location>
        <begin position="65"/>
        <end position="83"/>
    </location>
</feature>
<keyword evidence="8" id="KW-1185">Reference proteome</keyword>
<dbReference type="EMBL" id="JANWTC010000021">
    <property type="protein sequence ID" value="MCS5480851.1"/>
    <property type="molecule type" value="Genomic_DNA"/>
</dbReference>
<sequence>MSPLGILSRAGTAWQQLDARKQSRYRTIATTSAAVIGTAVIGSVATDTSTPWYRSLTKPAIQPPAWAFPVAWTGLYASIAAVVGRSLADLQEHDQQVEYAELQKALALNLALNASWSILFFKGKQPGPATIEAGALAASSADLTRRAMSVEKKRGALLLPYVGWTTFATVLTGAIWWQNR</sequence>
<proteinExistence type="inferred from homology"/>
<evidence type="ECO:0000256" key="2">
    <source>
        <dbReference type="ARBA" id="ARBA00007524"/>
    </source>
</evidence>
<comment type="similarity">
    <text evidence="2">Belongs to the TspO/BZRP family.</text>
</comment>
<accession>A0ABT2G0C2</accession>
<dbReference type="RefSeq" id="WP_259428907.1">
    <property type="nucleotide sequence ID" value="NZ_JANWTC010000021.1"/>
</dbReference>
<evidence type="ECO:0000313" key="8">
    <source>
        <dbReference type="Proteomes" id="UP001205965"/>
    </source>
</evidence>
<dbReference type="InterPro" id="IPR038330">
    <property type="entry name" value="TspO/MBR-related_sf"/>
</dbReference>
<feature type="transmembrane region" description="Helical" evidence="6">
    <location>
        <begin position="25"/>
        <end position="45"/>
    </location>
</feature>
<evidence type="ECO:0000256" key="4">
    <source>
        <dbReference type="ARBA" id="ARBA00022989"/>
    </source>
</evidence>
<dbReference type="PIRSF" id="PIRSF005859">
    <property type="entry name" value="PBR"/>
    <property type="match status" value="1"/>
</dbReference>